<comment type="caution">
    <text evidence="1">The sequence shown here is derived from an EMBL/GenBank/DDBJ whole genome shotgun (WGS) entry which is preliminary data.</text>
</comment>
<name>A0A1Y1ZEQ7_9PLEO</name>
<sequence length="72" mass="7795">MFHLTQASSIFTPLAHGIMLSLIPCFSRTTERHSAQTRQSGSVTGPALHDFSVAQQRGFALPVTPGSVSRNR</sequence>
<reference evidence="1 2" key="1">
    <citation type="submission" date="2016-07" db="EMBL/GenBank/DDBJ databases">
        <title>Pervasive Adenine N6-methylation of Active Genes in Fungi.</title>
        <authorList>
            <consortium name="DOE Joint Genome Institute"/>
            <person name="Mondo S.J."/>
            <person name="Dannebaum R.O."/>
            <person name="Kuo R.C."/>
            <person name="Labutti K."/>
            <person name="Haridas S."/>
            <person name="Kuo A."/>
            <person name="Salamov A."/>
            <person name="Ahrendt S.R."/>
            <person name="Lipzen A."/>
            <person name="Sullivan W."/>
            <person name="Andreopoulos W.B."/>
            <person name="Clum A."/>
            <person name="Lindquist E."/>
            <person name="Daum C."/>
            <person name="Ramamoorthy G.K."/>
            <person name="Gryganskyi A."/>
            <person name="Culley D."/>
            <person name="Magnuson J.K."/>
            <person name="James T.Y."/>
            <person name="O'Malley M.A."/>
            <person name="Stajich J.E."/>
            <person name="Spatafora J.W."/>
            <person name="Visel A."/>
            <person name="Grigoriev I.V."/>
        </authorList>
    </citation>
    <scope>NUCLEOTIDE SEQUENCE [LARGE SCALE GENOMIC DNA]</scope>
    <source>
        <strain evidence="1 2">CBS 115471</strain>
    </source>
</reference>
<dbReference type="EMBL" id="MCFA01000096">
    <property type="protein sequence ID" value="ORY08721.1"/>
    <property type="molecule type" value="Genomic_DNA"/>
</dbReference>
<evidence type="ECO:0000313" key="2">
    <source>
        <dbReference type="Proteomes" id="UP000193144"/>
    </source>
</evidence>
<protein>
    <submittedName>
        <fullName evidence="1">Uncharacterized protein</fullName>
    </submittedName>
</protein>
<gene>
    <name evidence="1" type="ORF">BCR34DRAFT_569510</name>
</gene>
<dbReference type="Proteomes" id="UP000193144">
    <property type="component" value="Unassembled WGS sequence"/>
</dbReference>
<evidence type="ECO:0000313" key="1">
    <source>
        <dbReference type="EMBL" id="ORY08721.1"/>
    </source>
</evidence>
<keyword evidence="2" id="KW-1185">Reference proteome</keyword>
<organism evidence="1 2">
    <name type="scientific">Clohesyomyces aquaticus</name>
    <dbReference type="NCBI Taxonomy" id="1231657"/>
    <lineage>
        <taxon>Eukaryota</taxon>
        <taxon>Fungi</taxon>
        <taxon>Dikarya</taxon>
        <taxon>Ascomycota</taxon>
        <taxon>Pezizomycotina</taxon>
        <taxon>Dothideomycetes</taxon>
        <taxon>Pleosporomycetidae</taxon>
        <taxon>Pleosporales</taxon>
        <taxon>Lindgomycetaceae</taxon>
        <taxon>Clohesyomyces</taxon>
    </lineage>
</organism>
<dbReference type="AlphaFoldDB" id="A0A1Y1ZEQ7"/>
<accession>A0A1Y1ZEQ7</accession>
<proteinExistence type="predicted"/>